<dbReference type="STRING" id="33097.A0A150GXG0"/>
<evidence type="ECO:0000313" key="12">
    <source>
        <dbReference type="Proteomes" id="UP000075714"/>
    </source>
</evidence>
<keyword evidence="4" id="KW-0378">Hydrolase</keyword>
<dbReference type="PANTHER" id="PTHR22298">
    <property type="entry name" value="ENDO-1,4-BETA-GLUCANASE"/>
    <property type="match status" value="1"/>
</dbReference>
<dbReference type="EMBL" id="LSYV01000005">
    <property type="protein sequence ID" value="KXZ54577.1"/>
    <property type="molecule type" value="Genomic_DNA"/>
</dbReference>
<evidence type="ECO:0000256" key="6">
    <source>
        <dbReference type="ARBA" id="ARBA00023277"/>
    </source>
</evidence>
<evidence type="ECO:0000256" key="7">
    <source>
        <dbReference type="ARBA" id="ARBA00023295"/>
    </source>
</evidence>
<name>A0A150GXG0_GONPE</name>
<evidence type="ECO:0000256" key="2">
    <source>
        <dbReference type="ARBA" id="ARBA00007072"/>
    </source>
</evidence>
<dbReference type="GO" id="GO:0030245">
    <property type="term" value="P:cellulose catabolic process"/>
    <property type="evidence" value="ECO:0007669"/>
    <property type="project" value="UniProtKB-KW"/>
</dbReference>
<dbReference type="InterPro" id="IPR008928">
    <property type="entry name" value="6-hairpin_glycosidase_sf"/>
</dbReference>
<keyword evidence="9" id="KW-0732">Signal</keyword>
<dbReference type="EC" id="3.2.1.4" evidence="3"/>
<sequence>MARPRLSGSALLAGLGVAALCLVLVHANQNVPSDFYEKVLPLSYKFYETQISGEKPDWSRISWRESSHTKDGFGQSGPNDKFSYPNTTLTGGWFGYLKISLTQGAAASLLAYSALTYENALRKISGDKYNGEAQTQWDWALRNVKVAADYLWTAKYNNTHYAAQVGDQYTDDRTWKAAEIQFPAGQIGGPESPDSTTWRPVWSVDSTCDRGADVLGQAVAALASVGVMYSRDDDNGTASEYYTKADTLYKFIADNTLEGVFMIPDGNITILSRTYRDDLSWAAGWLCRAQLQDGGARPGGVFSYDYCSEAATNWMYQQNIRGHQPVLTTDNMYVAAALLLRDCVELGAPSPLRDYNPEFLAMIDATIDFWLAAEGNLCEACDLLGNGLCYVDGFAMYQLYASAHFTANIAFVMLASTPRPDELVRNWRTNVTYYNYKTRRQCWAKKQIDWLLGDNAHDQAYVSGLSEIPSALDMDITWPKRARHRGSSCTGEACVPVADDNPNVLEGALVGGPNYYGNYTDGRNSYQAVVSIEYNSGFTGALLALDALTSIVGSHSDWEDAYCQQSSDYTVYRDTGAYVRSLTSIDEGTRCESSCIRPSDTTEACGLFNGTAFGGDIGTSGEKYLECGAIFSDDLSLMAVLQTDGKIHFYDYNYTAGSITGENGFVYAAGFLPNDRTYVGFSVYVTHDGYLKIRGLRSSTEGGTTTWAEDEATIDTGLAYEAEPDAANAPFTASVDVKVVDLGDGAVVKTPRFLVRDVNGDIVYTNED</sequence>
<protein>
    <recommendedName>
        <fullName evidence="3">cellulase</fullName>
        <ecNumber evidence="3">3.2.1.4</ecNumber>
    </recommendedName>
</protein>
<dbReference type="InterPro" id="IPR001701">
    <property type="entry name" value="Glyco_hydro_9"/>
</dbReference>
<evidence type="ECO:0000256" key="3">
    <source>
        <dbReference type="ARBA" id="ARBA00012601"/>
    </source>
</evidence>
<dbReference type="SUPFAM" id="SSF48208">
    <property type="entry name" value="Six-hairpin glycosidases"/>
    <property type="match status" value="1"/>
</dbReference>
<keyword evidence="6" id="KW-0119">Carbohydrate metabolism</keyword>
<dbReference type="InterPro" id="IPR012341">
    <property type="entry name" value="6hp_glycosidase-like_sf"/>
</dbReference>
<evidence type="ECO:0000256" key="8">
    <source>
        <dbReference type="ARBA" id="ARBA00023326"/>
    </source>
</evidence>
<evidence type="ECO:0000256" key="5">
    <source>
        <dbReference type="ARBA" id="ARBA00023001"/>
    </source>
</evidence>
<dbReference type="Gene3D" id="1.50.10.10">
    <property type="match status" value="1"/>
</dbReference>
<evidence type="ECO:0000256" key="1">
    <source>
        <dbReference type="ARBA" id="ARBA00000966"/>
    </source>
</evidence>
<keyword evidence="5" id="KW-0136">Cellulose degradation</keyword>
<feature type="signal peptide" evidence="9">
    <location>
        <begin position="1"/>
        <end position="27"/>
    </location>
</feature>
<proteinExistence type="inferred from homology"/>
<evidence type="ECO:0000256" key="9">
    <source>
        <dbReference type="SAM" id="SignalP"/>
    </source>
</evidence>
<comment type="catalytic activity">
    <reaction evidence="1">
        <text>Endohydrolysis of (1-&gt;4)-beta-D-glucosidic linkages in cellulose, lichenin and cereal beta-D-glucans.</text>
        <dbReference type="EC" id="3.2.1.4"/>
    </reaction>
</comment>
<dbReference type="OrthoDB" id="2015928at2759"/>
<accession>A0A150GXG0</accession>
<gene>
    <name evidence="11" type="ORF">GPECTOR_4g642</name>
</gene>
<keyword evidence="12" id="KW-1185">Reference proteome</keyword>
<dbReference type="Proteomes" id="UP000075714">
    <property type="component" value="Unassembled WGS sequence"/>
</dbReference>
<feature type="domain" description="Glycoside hydrolase family 9" evidence="10">
    <location>
        <begin position="36"/>
        <end position="542"/>
    </location>
</feature>
<keyword evidence="8" id="KW-0624">Polysaccharide degradation</keyword>
<evidence type="ECO:0000259" key="10">
    <source>
        <dbReference type="Pfam" id="PF00759"/>
    </source>
</evidence>
<evidence type="ECO:0000313" key="11">
    <source>
        <dbReference type="EMBL" id="KXZ54577.1"/>
    </source>
</evidence>
<dbReference type="GO" id="GO:0008810">
    <property type="term" value="F:cellulase activity"/>
    <property type="evidence" value="ECO:0007669"/>
    <property type="project" value="UniProtKB-EC"/>
</dbReference>
<feature type="chain" id="PRO_5007562309" description="cellulase" evidence="9">
    <location>
        <begin position="28"/>
        <end position="768"/>
    </location>
</feature>
<dbReference type="Pfam" id="PF00759">
    <property type="entry name" value="Glyco_hydro_9"/>
    <property type="match status" value="1"/>
</dbReference>
<comment type="caution">
    <text evidence="11">The sequence shown here is derived from an EMBL/GenBank/DDBJ whole genome shotgun (WGS) entry which is preliminary data.</text>
</comment>
<reference evidence="12" key="1">
    <citation type="journal article" date="2016" name="Nat. Commun.">
        <title>The Gonium pectorale genome demonstrates co-option of cell cycle regulation during the evolution of multicellularity.</title>
        <authorList>
            <person name="Hanschen E.R."/>
            <person name="Marriage T.N."/>
            <person name="Ferris P.J."/>
            <person name="Hamaji T."/>
            <person name="Toyoda A."/>
            <person name="Fujiyama A."/>
            <person name="Neme R."/>
            <person name="Noguchi H."/>
            <person name="Minakuchi Y."/>
            <person name="Suzuki M."/>
            <person name="Kawai-Toyooka H."/>
            <person name="Smith D.R."/>
            <person name="Sparks H."/>
            <person name="Anderson J."/>
            <person name="Bakaric R."/>
            <person name="Luria V."/>
            <person name="Karger A."/>
            <person name="Kirschner M.W."/>
            <person name="Durand P.M."/>
            <person name="Michod R.E."/>
            <person name="Nozaki H."/>
            <person name="Olson B.J."/>
        </authorList>
    </citation>
    <scope>NUCLEOTIDE SEQUENCE [LARGE SCALE GENOMIC DNA]</scope>
    <source>
        <strain evidence="12">NIES-2863</strain>
    </source>
</reference>
<organism evidence="11 12">
    <name type="scientific">Gonium pectorale</name>
    <name type="common">Green alga</name>
    <dbReference type="NCBI Taxonomy" id="33097"/>
    <lineage>
        <taxon>Eukaryota</taxon>
        <taxon>Viridiplantae</taxon>
        <taxon>Chlorophyta</taxon>
        <taxon>core chlorophytes</taxon>
        <taxon>Chlorophyceae</taxon>
        <taxon>CS clade</taxon>
        <taxon>Chlamydomonadales</taxon>
        <taxon>Volvocaceae</taxon>
        <taxon>Gonium</taxon>
    </lineage>
</organism>
<dbReference type="AlphaFoldDB" id="A0A150GXG0"/>
<keyword evidence="7" id="KW-0326">Glycosidase</keyword>
<evidence type="ECO:0000256" key="4">
    <source>
        <dbReference type="ARBA" id="ARBA00022801"/>
    </source>
</evidence>
<comment type="similarity">
    <text evidence="2">Belongs to the glycosyl hydrolase 9 (cellulase E) family.</text>
</comment>